<dbReference type="PROSITE" id="PS00211">
    <property type="entry name" value="ABC_TRANSPORTER_1"/>
    <property type="match status" value="1"/>
</dbReference>
<evidence type="ECO:0000256" key="7">
    <source>
        <dbReference type="ARBA" id="ARBA00023136"/>
    </source>
</evidence>
<accession>A0A286G5I7</accession>
<dbReference type="InterPro" id="IPR030679">
    <property type="entry name" value="ABC_ATPase_HisP-typ"/>
</dbReference>
<dbReference type="OrthoDB" id="9802264at2"/>
<dbReference type="PANTHER" id="PTHR43166">
    <property type="entry name" value="AMINO ACID IMPORT ATP-BINDING PROTEIN"/>
    <property type="match status" value="1"/>
</dbReference>
<dbReference type="InterPro" id="IPR017871">
    <property type="entry name" value="ABC_transporter-like_CS"/>
</dbReference>
<dbReference type="InterPro" id="IPR050086">
    <property type="entry name" value="MetN_ABC_transporter-like"/>
</dbReference>
<dbReference type="InterPro" id="IPR027417">
    <property type="entry name" value="P-loop_NTPase"/>
</dbReference>
<protein>
    <submittedName>
        <fullName evidence="9">Amino acid ABC transporter ATP-binding protein, PAAT family</fullName>
    </submittedName>
</protein>
<dbReference type="GO" id="GO:0005886">
    <property type="term" value="C:plasma membrane"/>
    <property type="evidence" value="ECO:0007669"/>
    <property type="project" value="UniProtKB-SubCell"/>
</dbReference>
<evidence type="ECO:0000256" key="5">
    <source>
        <dbReference type="ARBA" id="ARBA00022741"/>
    </source>
</evidence>
<dbReference type="PROSITE" id="PS50893">
    <property type="entry name" value="ABC_TRANSPORTER_2"/>
    <property type="match status" value="1"/>
</dbReference>
<dbReference type="InterPro" id="IPR003593">
    <property type="entry name" value="AAA+_ATPase"/>
</dbReference>
<organism evidence="9 10">
    <name type="scientific">Caenispirillum bisanense</name>
    <dbReference type="NCBI Taxonomy" id="414052"/>
    <lineage>
        <taxon>Bacteria</taxon>
        <taxon>Pseudomonadati</taxon>
        <taxon>Pseudomonadota</taxon>
        <taxon>Alphaproteobacteria</taxon>
        <taxon>Rhodospirillales</taxon>
        <taxon>Novispirillaceae</taxon>
        <taxon>Caenispirillum</taxon>
    </lineage>
</organism>
<dbReference type="PIRSF" id="PIRSF039085">
    <property type="entry name" value="ABC_ATPase_HisP"/>
    <property type="match status" value="1"/>
</dbReference>
<dbReference type="Proteomes" id="UP000219621">
    <property type="component" value="Unassembled WGS sequence"/>
</dbReference>
<dbReference type="GO" id="GO:0005524">
    <property type="term" value="F:ATP binding"/>
    <property type="evidence" value="ECO:0007669"/>
    <property type="project" value="UniProtKB-KW"/>
</dbReference>
<evidence type="ECO:0000256" key="6">
    <source>
        <dbReference type="ARBA" id="ARBA00022840"/>
    </source>
</evidence>
<evidence type="ECO:0000313" key="10">
    <source>
        <dbReference type="Proteomes" id="UP000219621"/>
    </source>
</evidence>
<dbReference type="PANTHER" id="PTHR43166:SF35">
    <property type="entry name" value="L-CYSTINE IMPORT ATP-BINDING PROTEIN TCYN"/>
    <property type="match status" value="1"/>
</dbReference>
<reference evidence="10" key="1">
    <citation type="submission" date="2017-09" db="EMBL/GenBank/DDBJ databases">
        <authorList>
            <person name="Varghese N."/>
            <person name="Submissions S."/>
        </authorList>
    </citation>
    <scope>NUCLEOTIDE SEQUENCE [LARGE SCALE GENOMIC DNA]</scope>
    <source>
        <strain evidence="10">USBA 140</strain>
    </source>
</reference>
<evidence type="ECO:0000256" key="1">
    <source>
        <dbReference type="ARBA" id="ARBA00004202"/>
    </source>
</evidence>
<evidence type="ECO:0000313" key="9">
    <source>
        <dbReference type="EMBL" id="SOD90820.1"/>
    </source>
</evidence>
<feature type="domain" description="ABC transporter" evidence="8">
    <location>
        <begin position="11"/>
        <end position="256"/>
    </location>
</feature>
<dbReference type="Gene3D" id="3.40.50.300">
    <property type="entry name" value="P-loop containing nucleotide triphosphate hydrolases"/>
    <property type="match status" value="1"/>
</dbReference>
<sequence length="260" mass="28574">MPLDANTPAPLVIEGLRKSFGAYEVLKGIDLTAHTGDVISIIGSSGSGKSTFLRCINLLEMPDEGRVQVHGELIRMKRLKTGHQEPADKAQLRRIRARLSMVFQSFNLWSHLTILDNVALPPQKVLGKSRAEAVEAAEALLAKVGMYERRGHYPGQISGGQQQRAAIARALAMEPEVLLFDEPTSALDPELVGEVLKVMAGLAEEGRTMLVVTHEMAFAREVSSQVMFLHAGEVEEFGEPETVFGNPKSDRLRQFVSRSF</sequence>
<dbReference type="Pfam" id="PF00005">
    <property type="entry name" value="ABC_tran"/>
    <property type="match status" value="1"/>
</dbReference>
<dbReference type="SUPFAM" id="SSF52540">
    <property type="entry name" value="P-loop containing nucleoside triphosphate hydrolases"/>
    <property type="match status" value="1"/>
</dbReference>
<comment type="subcellular location">
    <subcellularLocation>
        <location evidence="1">Cell membrane</location>
        <topology evidence="1">Peripheral membrane protein</topology>
    </subcellularLocation>
</comment>
<keyword evidence="7" id="KW-0472">Membrane</keyword>
<dbReference type="EMBL" id="OCNJ01000001">
    <property type="protein sequence ID" value="SOD90820.1"/>
    <property type="molecule type" value="Genomic_DNA"/>
</dbReference>
<dbReference type="SMART" id="SM00382">
    <property type="entry name" value="AAA"/>
    <property type="match status" value="1"/>
</dbReference>
<comment type="similarity">
    <text evidence="2">Belongs to the ABC transporter superfamily.</text>
</comment>
<dbReference type="AlphaFoldDB" id="A0A286G5I7"/>
<name>A0A286G5I7_9PROT</name>
<keyword evidence="4" id="KW-1003">Cell membrane</keyword>
<keyword evidence="6 9" id="KW-0067">ATP-binding</keyword>
<keyword evidence="5" id="KW-0547">Nucleotide-binding</keyword>
<evidence type="ECO:0000256" key="3">
    <source>
        <dbReference type="ARBA" id="ARBA00022448"/>
    </source>
</evidence>
<gene>
    <name evidence="9" type="ORF">SAMN05421508_101671</name>
</gene>
<proteinExistence type="inferred from homology"/>
<keyword evidence="3" id="KW-0813">Transport</keyword>
<dbReference type="FunFam" id="3.40.50.300:FF:000020">
    <property type="entry name" value="Amino acid ABC transporter ATP-binding component"/>
    <property type="match status" value="1"/>
</dbReference>
<evidence type="ECO:0000259" key="8">
    <source>
        <dbReference type="PROSITE" id="PS50893"/>
    </source>
</evidence>
<dbReference type="GO" id="GO:0016887">
    <property type="term" value="F:ATP hydrolysis activity"/>
    <property type="evidence" value="ECO:0007669"/>
    <property type="project" value="InterPro"/>
</dbReference>
<dbReference type="GO" id="GO:0015424">
    <property type="term" value="F:ABC-type amino acid transporter activity"/>
    <property type="evidence" value="ECO:0007669"/>
    <property type="project" value="InterPro"/>
</dbReference>
<dbReference type="InterPro" id="IPR003439">
    <property type="entry name" value="ABC_transporter-like_ATP-bd"/>
</dbReference>
<dbReference type="RefSeq" id="WP_097277536.1">
    <property type="nucleotide sequence ID" value="NZ_OCNJ01000001.1"/>
</dbReference>
<evidence type="ECO:0000256" key="2">
    <source>
        <dbReference type="ARBA" id="ARBA00005417"/>
    </source>
</evidence>
<evidence type="ECO:0000256" key="4">
    <source>
        <dbReference type="ARBA" id="ARBA00022475"/>
    </source>
</evidence>
<keyword evidence="10" id="KW-1185">Reference proteome</keyword>